<evidence type="ECO:0000256" key="1">
    <source>
        <dbReference type="ARBA" id="ARBA00022857"/>
    </source>
</evidence>
<dbReference type="InterPro" id="IPR036291">
    <property type="entry name" value="NAD(P)-bd_dom_sf"/>
</dbReference>
<dbReference type="RefSeq" id="WP_188894566.1">
    <property type="nucleotide sequence ID" value="NZ_BMMZ01000003.1"/>
</dbReference>
<name>A0A917S4I5_9ACTN</name>
<reference evidence="3" key="2">
    <citation type="submission" date="2020-09" db="EMBL/GenBank/DDBJ databases">
        <authorList>
            <person name="Sun Q."/>
            <person name="Zhou Y."/>
        </authorList>
    </citation>
    <scope>NUCLEOTIDE SEQUENCE</scope>
    <source>
        <strain evidence="3">CGMCC 4.7306</strain>
    </source>
</reference>
<dbReference type="InterPro" id="IPR011032">
    <property type="entry name" value="GroES-like_sf"/>
</dbReference>
<dbReference type="Pfam" id="PF08240">
    <property type="entry name" value="ADH_N"/>
    <property type="match status" value="1"/>
</dbReference>
<comment type="caution">
    <text evidence="3">The sequence shown here is derived from an EMBL/GenBank/DDBJ whole genome shotgun (WGS) entry which is preliminary data.</text>
</comment>
<dbReference type="InterPro" id="IPR013154">
    <property type="entry name" value="ADH-like_N"/>
</dbReference>
<sequence length="319" mass="33084">MATAVQYREFGGPEVLEVVEVPTPVPGPGEVLVAIRAVGVNPVEWKQRRALRPTGPIIEPRRLGSDGSGVIAEVGDGVTGWQPGDEVIIKSGAGTYASHLVVPPEKLVAKPSGISFEQAAAIGVPASTAYQALKSLGVGEGTTLLVHAGSGGVGQSAIQFARLWGATVIATASEPNHDRLRELGAIPVAYGPGLLDRLRAVAPDGVDVVLDAAGTDEALEASFPLVADRQQIATVVAGPRAAELGIRAFSGGNPVPLTAEEQRLREEAYEVVGDLLAQGRYELEVGDVYPLSEVVAAARQSESGHVRGKIVLIPEDPDS</sequence>
<proteinExistence type="predicted"/>
<keyword evidence="1" id="KW-0521">NADP</keyword>
<accession>A0A917S4I5</accession>
<dbReference type="EMBL" id="BMMZ01000003">
    <property type="protein sequence ID" value="GGL57548.1"/>
    <property type="molecule type" value="Genomic_DNA"/>
</dbReference>
<evidence type="ECO:0000313" key="3">
    <source>
        <dbReference type="EMBL" id="GGL57548.1"/>
    </source>
</evidence>
<dbReference type="AlphaFoldDB" id="A0A917S4I5"/>
<dbReference type="Gene3D" id="3.40.50.720">
    <property type="entry name" value="NAD(P)-binding Rossmann-like Domain"/>
    <property type="match status" value="1"/>
</dbReference>
<dbReference type="SUPFAM" id="SSF51735">
    <property type="entry name" value="NAD(P)-binding Rossmann-fold domains"/>
    <property type="match status" value="1"/>
</dbReference>
<feature type="domain" description="Enoyl reductase (ER)" evidence="2">
    <location>
        <begin position="11"/>
        <end position="312"/>
    </location>
</feature>
<evidence type="ECO:0000313" key="4">
    <source>
        <dbReference type="Proteomes" id="UP000613840"/>
    </source>
</evidence>
<organism evidence="3 4">
    <name type="scientific">Microlunatus endophyticus</name>
    <dbReference type="NCBI Taxonomy" id="1716077"/>
    <lineage>
        <taxon>Bacteria</taxon>
        <taxon>Bacillati</taxon>
        <taxon>Actinomycetota</taxon>
        <taxon>Actinomycetes</taxon>
        <taxon>Propionibacteriales</taxon>
        <taxon>Propionibacteriaceae</taxon>
        <taxon>Microlunatus</taxon>
    </lineage>
</organism>
<dbReference type="PANTHER" id="PTHR44154">
    <property type="entry name" value="QUINONE OXIDOREDUCTASE"/>
    <property type="match status" value="1"/>
</dbReference>
<dbReference type="InterPro" id="IPR020843">
    <property type="entry name" value="ER"/>
</dbReference>
<dbReference type="SMART" id="SM00829">
    <property type="entry name" value="PKS_ER"/>
    <property type="match status" value="1"/>
</dbReference>
<reference evidence="3" key="1">
    <citation type="journal article" date="2014" name="Int. J. Syst. Evol. Microbiol.">
        <title>Complete genome sequence of Corynebacterium casei LMG S-19264T (=DSM 44701T), isolated from a smear-ripened cheese.</title>
        <authorList>
            <consortium name="US DOE Joint Genome Institute (JGI-PGF)"/>
            <person name="Walter F."/>
            <person name="Albersmeier A."/>
            <person name="Kalinowski J."/>
            <person name="Ruckert C."/>
        </authorList>
    </citation>
    <scope>NUCLEOTIDE SEQUENCE</scope>
    <source>
        <strain evidence="3">CGMCC 4.7306</strain>
    </source>
</reference>
<dbReference type="Gene3D" id="3.90.180.10">
    <property type="entry name" value="Medium-chain alcohol dehydrogenases, catalytic domain"/>
    <property type="match status" value="1"/>
</dbReference>
<dbReference type="PANTHER" id="PTHR44154:SF1">
    <property type="entry name" value="QUINONE OXIDOREDUCTASE"/>
    <property type="match status" value="1"/>
</dbReference>
<dbReference type="InterPro" id="IPR051603">
    <property type="entry name" value="Zinc-ADH_QOR/CCCR"/>
</dbReference>
<dbReference type="CDD" id="cd05289">
    <property type="entry name" value="MDR_like_2"/>
    <property type="match status" value="1"/>
</dbReference>
<keyword evidence="4" id="KW-1185">Reference proteome</keyword>
<dbReference type="SUPFAM" id="SSF50129">
    <property type="entry name" value="GroES-like"/>
    <property type="match status" value="1"/>
</dbReference>
<gene>
    <name evidence="3" type="ORF">GCM10011575_14900</name>
</gene>
<protein>
    <submittedName>
        <fullName evidence="3">Oxidoreductase</fullName>
    </submittedName>
</protein>
<dbReference type="Proteomes" id="UP000613840">
    <property type="component" value="Unassembled WGS sequence"/>
</dbReference>
<dbReference type="Pfam" id="PF13602">
    <property type="entry name" value="ADH_zinc_N_2"/>
    <property type="match status" value="1"/>
</dbReference>
<evidence type="ECO:0000259" key="2">
    <source>
        <dbReference type="SMART" id="SM00829"/>
    </source>
</evidence>
<dbReference type="GO" id="GO:0016491">
    <property type="term" value="F:oxidoreductase activity"/>
    <property type="evidence" value="ECO:0007669"/>
    <property type="project" value="InterPro"/>
</dbReference>